<dbReference type="OrthoDB" id="9766715at2"/>
<evidence type="ECO:0000256" key="1">
    <source>
        <dbReference type="ARBA" id="ARBA00001964"/>
    </source>
</evidence>
<evidence type="ECO:0000256" key="2">
    <source>
        <dbReference type="ARBA" id="ARBA00011870"/>
    </source>
</evidence>
<dbReference type="InterPro" id="IPR029061">
    <property type="entry name" value="THDP-binding"/>
</dbReference>
<comment type="subunit">
    <text evidence="2 10">Heterodimer of an alpha and a beta chain.</text>
</comment>
<dbReference type="InterPro" id="IPR050771">
    <property type="entry name" value="Alpha-ketoacid_DH_E1_comp"/>
</dbReference>
<gene>
    <name evidence="13" type="ORF">EV213_105225</name>
</gene>
<protein>
    <recommendedName>
        <fullName evidence="4 10">Pyruvate dehydrogenase E1 component subunit alpha</fullName>
        <ecNumber evidence="3 10">1.2.4.1</ecNumber>
    </recommendedName>
</protein>
<dbReference type="NCBIfam" id="TIGR03181">
    <property type="entry name" value="PDH_E1_alph_x"/>
    <property type="match status" value="1"/>
</dbReference>
<comment type="catalytic activity">
    <reaction evidence="9 10">
        <text>N(6)-[(R)-lipoyl]-L-lysyl-[protein] + pyruvate + H(+) = N(6)-[(R)-S(8)-acetyldihydrolipoyl]-L-lysyl-[protein] + CO2</text>
        <dbReference type="Rhea" id="RHEA:19189"/>
        <dbReference type="Rhea" id="RHEA-COMP:10474"/>
        <dbReference type="Rhea" id="RHEA-COMP:10478"/>
        <dbReference type="ChEBI" id="CHEBI:15361"/>
        <dbReference type="ChEBI" id="CHEBI:15378"/>
        <dbReference type="ChEBI" id="CHEBI:16526"/>
        <dbReference type="ChEBI" id="CHEBI:83099"/>
        <dbReference type="ChEBI" id="CHEBI:83111"/>
        <dbReference type="EC" id="1.2.4.1"/>
    </reaction>
</comment>
<keyword evidence="5 10" id="KW-0560">Oxidoreductase</keyword>
<comment type="function">
    <text evidence="8 10">The pyruvate dehydrogenase complex catalyzes the overall conversion of pyruvate to acetyl-CoA and CO(2). It contains multiple copies of three enzymatic components: pyruvate dehydrogenase (E1), dihydrolipoamide acetyltransferase (E2) and lipoamide dehydrogenase (E3).</text>
</comment>
<feature type="coiled-coil region" evidence="11">
    <location>
        <begin position="315"/>
        <end position="342"/>
    </location>
</feature>
<evidence type="ECO:0000256" key="6">
    <source>
        <dbReference type="ARBA" id="ARBA00023052"/>
    </source>
</evidence>
<keyword evidence="11" id="KW-0175">Coiled coil</keyword>
<keyword evidence="14" id="KW-1185">Reference proteome</keyword>
<evidence type="ECO:0000256" key="11">
    <source>
        <dbReference type="SAM" id="Coils"/>
    </source>
</evidence>
<dbReference type="GO" id="GO:0009083">
    <property type="term" value="P:branched-chain amino acid catabolic process"/>
    <property type="evidence" value="ECO:0007669"/>
    <property type="project" value="TreeGrafter"/>
</dbReference>
<evidence type="ECO:0000313" key="14">
    <source>
        <dbReference type="Proteomes" id="UP000295632"/>
    </source>
</evidence>
<evidence type="ECO:0000256" key="7">
    <source>
        <dbReference type="ARBA" id="ARBA00023317"/>
    </source>
</evidence>
<feature type="domain" description="Dehydrogenase E1 component" evidence="12">
    <location>
        <begin position="51"/>
        <end position="340"/>
    </location>
</feature>
<dbReference type="InterPro" id="IPR001017">
    <property type="entry name" value="DH_E1"/>
</dbReference>
<evidence type="ECO:0000313" key="13">
    <source>
        <dbReference type="EMBL" id="TDQ40879.1"/>
    </source>
</evidence>
<accession>A0A4R6U7Z0</accession>
<dbReference type="EC" id="1.2.4.1" evidence="3 10"/>
<evidence type="ECO:0000256" key="5">
    <source>
        <dbReference type="ARBA" id="ARBA00023002"/>
    </source>
</evidence>
<dbReference type="Proteomes" id="UP000295632">
    <property type="component" value="Unassembled WGS sequence"/>
</dbReference>
<evidence type="ECO:0000256" key="8">
    <source>
        <dbReference type="ARBA" id="ARBA00025211"/>
    </source>
</evidence>
<dbReference type="Gene3D" id="3.40.50.970">
    <property type="match status" value="1"/>
</dbReference>
<dbReference type="CDD" id="cd02000">
    <property type="entry name" value="TPP_E1_PDC_ADC_BCADC"/>
    <property type="match status" value="1"/>
</dbReference>
<evidence type="ECO:0000256" key="10">
    <source>
        <dbReference type="RuleBase" id="RU366007"/>
    </source>
</evidence>
<evidence type="ECO:0000259" key="12">
    <source>
        <dbReference type="Pfam" id="PF00676"/>
    </source>
</evidence>
<keyword evidence="7 10" id="KW-0670">Pyruvate</keyword>
<dbReference type="RefSeq" id="WP_133580061.1">
    <property type="nucleotide sequence ID" value="NZ_SNYJ01000005.1"/>
</dbReference>
<dbReference type="AlphaFoldDB" id="A0A4R6U7Z0"/>
<comment type="caution">
    <text evidence="13">The sequence shown here is derived from an EMBL/GenBank/DDBJ whole genome shotgun (WGS) entry which is preliminary data.</text>
</comment>
<keyword evidence="6 10" id="KW-0786">Thiamine pyrophosphate</keyword>
<dbReference type="InterPro" id="IPR017596">
    <property type="entry name" value="PdhA/BkdA"/>
</dbReference>
<sequence>MINFKDVIKVNNLLNGTDEFETFQLLNEDGEVVHEDLLPELSDQELQLLMERMIYTRTIDQRCISLSRQGRLGFYAPVAGQEASMIGTQFVLEKDDWILPGYRDLPQMLFQGVPLSQLFLWSKGHHKGGQMPKGVNVTPPQIIIGAQIVQAAGVGLGLKKRKKKNVAMTYTGDGGTSQGDFYEGINFAGVFNAQTIFVVQNNQFAISTPFEKQTAAKSIAHKSVAAGIKGVRVDGMDILATYVVAREARERAIHLNGPTLIEAVTYRYGPHSTSGDDPTLYRNEQLEKEWDKKDPIKRFRLFLEKRALWTEEKENQIIEKAIEDVKEAIKQAESERKTTVSDLIENMYENPHLHGKD</sequence>
<proteinExistence type="predicted"/>
<dbReference type="SUPFAM" id="SSF52518">
    <property type="entry name" value="Thiamin diphosphate-binding fold (THDP-binding)"/>
    <property type="match status" value="1"/>
</dbReference>
<evidence type="ECO:0000256" key="9">
    <source>
        <dbReference type="ARBA" id="ARBA00051231"/>
    </source>
</evidence>
<dbReference type="GO" id="GO:0004739">
    <property type="term" value="F:pyruvate dehydrogenase (acetyl-transferring) activity"/>
    <property type="evidence" value="ECO:0007669"/>
    <property type="project" value="UniProtKB-UniRule"/>
</dbReference>
<dbReference type="PANTHER" id="PTHR43380">
    <property type="entry name" value="2-OXOISOVALERATE DEHYDROGENASE SUBUNIT ALPHA, MITOCHONDRIAL"/>
    <property type="match status" value="1"/>
</dbReference>
<evidence type="ECO:0000256" key="4">
    <source>
        <dbReference type="ARBA" id="ARBA00014159"/>
    </source>
</evidence>
<dbReference type="Pfam" id="PF00676">
    <property type="entry name" value="E1_dh"/>
    <property type="match status" value="1"/>
</dbReference>
<dbReference type="PANTHER" id="PTHR43380:SF1">
    <property type="entry name" value="2-OXOISOVALERATE DEHYDROGENASE SUBUNIT ALPHA, MITOCHONDRIAL"/>
    <property type="match status" value="1"/>
</dbReference>
<comment type="cofactor">
    <cofactor evidence="1 10">
        <name>thiamine diphosphate</name>
        <dbReference type="ChEBI" id="CHEBI:58937"/>
    </cofactor>
</comment>
<name>A0A4R6U7Z0_9BACI</name>
<dbReference type="EMBL" id="SNYJ01000005">
    <property type="protein sequence ID" value="TDQ40879.1"/>
    <property type="molecule type" value="Genomic_DNA"/>
</dbReference>
<evidence type="ECO:0000256" key="3">
    <source>
        <dbReference type="ARBA" id="ARBA00012281"/>
    </source>
</evidence>
<reference evidence="13 14" key="1">
    <citation type="submission" date="2019-03" db="EMBL/GenBank/DDBJ databases">
        <title>Genomic Encyclopedia of Type Strains, Phase IV (KMG-IV): sequencing the most valuable type-strain genomes for metagenomic binning, comparative biology and taxonomic classification.</title>
        <authorList>
            <person name="Goeker M."/>
        </authorList>
    </citation>
    <scope>NUCLEOTIDE SEQUENCE [LARGE SCALE GENOMIC DNA]</scope>
    <source>
        <strain evidence="13 14">DSM 28697</strain>
    </source>
</reference>
<organism evidence="13 14">
    <name type="scientific">Aureibacillus halotolerans</name>
    <dbReference type="NCBI Taxonomy" id="1508390"/>
    <lineage>
        <taxon>Bacteria</taxon>
        <taxon>Bacillati</taxon>
        <taxon>Bacillota</taxon>
        <taxon>Bacilli</taxon>
        <taxon>Bacillales</taxon>
        <taxon>Bacillaceae</taxon>
        <taxon>Aureibacillus</taxon>
    </lineage>
</organism>